<proteinExistence type="predicted"/>
<name>A0A9W8GYG0_9FUNG</name>
<evidence type="ECO:0000313" key="3">
    <source>
        <dbReference type="Proteomes" id="UP001140011"/>
    </source>
</evidence>
<dbReference type="Pfam" id="PF17667">
    <property type="entry name" value="Pkinase_fungal"/>
    <property type="match status" value="1"/>
</dbReference>
<gene>
    <name evidence="2" type="ORF">GGI19_004047</name>
</gene>
<sequence>MGEGAVVKDYYFSTVRCQADRVFGRYTRCFLTTDVIPMGVVSATNPLILTVVIKDSWALSKRNAADDARDEVRSLIKIKEGLFEKAAELDIIIPEIVASGRVSFLRNDDWVEDNTDTLYGLGKADDPSFRAHCRIVMSPIGEPLRSTKSVAEFVTVIGDDGIARGMLIDIDYAIDLDQEEQDKRTEMTGTEPYIRINNLSESDVERTSLDDWESIPCLICWFATLGTISGKRREYKELAKFPIADWRHESTASMLTAKQSAFNDFESFRDIIVNNFKPEGDKGDEGRLIKKLAVYLHKHLFQTPDITPDYCGPA</sequence>
<organism evidence="2 3">
    <name type="scientific">Coemansia pectinata</name>
    <dbReference type="NCBI Taxonomy" id="1052879"/>
    <lineage>
        <taxon>Eukaryota</taxon>
        <taxon>Fungi</taxon>
        <taxon>Fungi incertae sedis</taxon>
        <taxon>Zoopagomycota</taxon>
        <taxon>Kickxellomycotina</taxon>
        <taxon>Kickxellomycetes</taxon>
        <taxon>Kickxellales</taxon>
        <taxon>Kickxellaceae</taxon>
        <taxon>Coemansia</taxon>
    </lineage>
</organism>
<accession>A0A9W8GYG0</accession>
<dbReference type="AlphaFoldDB" id="A0A9W8GYG0"/>
<comment type="caution">
    <text evidence="2">The sequence shown here is derived from an EMBL/GenBank/DDBJ whole genome shotgun (WGS) entry which is preliminary data.</text>
</comment>
<dbReference type="EMBL" id="JANBUH010000321">
    <property type="protein sequence ID" value="KAJ2752097.1"/>
    <property type="molecule type" value="Genomic_DNA"/>
</dbReference>
<evidence type="ECO:0000259" key="1">
    <source>
        <dbReference type="Pfam" id="PF17667"/>
    </source>
</evidence>
<dbReference type="Proteomes" id="UP001140011">
    <property type="component" value="Unassembled WGS sequence"/>
</dbReference>
<reference evidence="2" key="1">
    <citation type="submission" date="2022-07" db="EMBL/GenBank/DDBJ databases">
        <title>Phylogenomic reconstructions and comparative analyses of Kickxellomycotina fungi.</title>
        <authorList>
            <person name="Reynolds N.K."/>
            <person name="Stajich J.E."/>
            <person name="Barry K."/>
            <person name="Grigoriev I.V."/>
            <person name="Crous P."/>
            <person name="Smith M.E."/>
        </authorList>
    </citation>
    <scope>NUCLEOTIDE SEQUENCE</scope>
    <source>
        <strain evidence="2">BCRC 34297</strain>
    </source>
</reference>
<keyword evidence="3" id="KW-1185">Reference proteome</keyword>
<feature type="domain" description="Fungal-type protein kinase" evidence="1">
    <location>
        <begin position="162"/>
        <end position="221"/>
    </location>
</feature>
<evidence type="ECO:0000313" key="2">
    <source>
        <dbReference type="EMBL" id="KAJ2752097.1"/>
    </source>
</evidence>
<protein>
    <recommendedName>
        <fullName evidence="1">Fungal-type protein kinase domain-containing protein</fullName>
    </recommendedName>
</protein>
<dbReference type="OrthoDB" id="5584477at2759"/>
<dbReference type="InterPro" id="IPR040976">
    <property type="entry name" value="Pkinase_fungal"/>
</dbReference>